<feature type="domain" description="Serine aminopeptidase S33" evidence="2">
    <location>
        <begin position="195"/>
        <end position="288"/>
    </location>
</feature>
<evidence type="ECO:0000256" key="1">
    <source>
        <dbReference type="ARBA" id="ARBA00022801"/>
    </source>
</evidence>
<dbReference type="SUPFAM" id="SSF53474">
    <property type="entry name" value="alpha/beta-Hydrolases"/>
    <property type="match status" value="1"/>
</dbReference>
<dbReference type="PANTHER" id="PTHR43265">
    <property type="entry name" value="ESTERASE ESTD"/>
    <property type="match status" value="1"/>
</dbReference>
<dbReference type="PROSITE" id="PS00708">
    <property type="entry name" value="PRO_ENDOPEP_SER"/>
    <property type="match status" value="1"/>
</dbReference>
<gene>
    <name evidence="3" type="ORF">ACFFUR_05250</name>
</gene>
<dbReference type="InterPro" id="IPR053145">
    <property type="entry name" value="AB_hydrolase_Est10"/>
</dbReference>
<comment type="caution">
    <text evidence="3">The sequence shown here is derived from an EMBL/GenBank/DDBJ whole genome shotgun (WGS) entry which is preliminary data.</text>
</comment>
<dbReference type="GO" id="GO:0016787">
    <property type="term" value="F:hydrolase activity"/>
    <property type="evidence" value="ECO:0007669"/>
    <property type="project" value="UniProtKB-KW"/>
</dbReference>
<dbReference type="Proteomes" id="UP001589654">
    <property type="component" value="Unassembled WGS sequence"/>
</dbReference>
<reference evidence="3 4" key="1">
    <citation type="submission" date="2024-09" db="EMBL/GenBank/DDBJ databases">
        <authorList>
            <person name="Sun Q."/>
            <person name="Mori K."/>
        </authorList>
    </citation>
    <scope>NUCLEOTIDE SEQUENCE [LARGE SCALE GENOMIC DNA]</scope>
    <source>
        <strain evidence="3 4">CECT 7682</strain>
    </source>
</reference>
<dbReference type="Pfam" id="PF12146">
    <property type="entry name" value="Hydrolase_4"/>
    <property type="match status" value="1"/>
</dbReference>
<dbReference type="InterPro" id="IPR029058">
    <property type="entry name" value="AB_hydrolase_fold"/>
</dbReference>
<dbReference type="InterPro" id="IPR022742">
    <property type="entry name" value="Hydrolase_4"/>
</dbReference>
<proteinExistence type="predicted"/>
<dbReference type="Gene3D" id="3.40.50.1820">
    <property type="entry name" value="alpha/beta hydrolase"/>
    <property type="match status" value="1"/>
</dbReference>
<dbReference type="EC" id="3.4.-.-" evidence="3"/>
<dbReference type="EMBL" id="JBHMEW010000044">
    <property type="protein sequence ID" value="MFB9211203.1"/>
    <property type="molecule type" value="Genomic_DNA"/>
</dbReference>
<organism evidence="3 4">
    <name type="scientific">Echinicola jeungdonensis</name>
    <dbReference type="NCBI Taxonomy" id="709343"/>
    <lineage>
        <taxon>Bacteria</taxon>
        <taxon>Pseudomonadati</taxon>
        <taxon>Bacteroidota</taxon>
        <taxon>Cytophagia</taxon>
        <taxon>Cytophagales</taxon>
        <taxon>Cyclobacteriaceae</taxon>
        <taxon>Echinicola</taxon>
    </lineage>
</organism>
<dbReference type="InterPro" id="IPR002471">
    <property type="entry name" value="Pept_S9_AS"/>
</dbReference>
<keyword evidence="4" id="KW-1185">Reference proteome</keyword>
<accession>A0ABV5J4H6</accession>
<evidence type="ECO:0000313" key="3">
    <source>
        <dbReference type="EMBL" id="MFB9211203.1"/>
    </source>
</evidence>
<dbReference type="RefSeq" id="WP_290249150.1">
    <property type="nucleotide sequence ID" value="NZ_JAUFQT010000002.1"/>
</dbReference>
<evidence type="ECO:0000313" key="4">
    <source>
        <dbReference type="Proteomes" id="UP001589654"/>
    </source>
</evidence>
<dbReference type="PANTHER" id="PTHR43265:SF1">
    <property type="entry name" value="ESTERASE ESTD"/>
    <property type="match status" value="1"/>
</dbReference>
<name>A0ABV5J4H6_9BACT</name>
<keyword evidence="1 3" id="KW-0378">Hydrolase</keyword>
<protein>
    <submittedName>
        <fullName evidence="3">Alpha/beta hydrolase family protein</fullName>
        <ecNumber evidence="3">3.4.-.-</ecNumber>
    </submittedName>
</protein>
<evidence type="ECO:0000259" key="2">
    <source>
        <dbReference type="Pfam" id="PF12146"/>
    </source>
</evidence>
<sequence length="468" mass="52665">MNIQTKSLLLAAFFALFLFGKVQSQIDLAGHWKGVLKISGQELPLIFNFEATEEGWKGSLNNPAQGAKGIPMSKVQYLKPNLTLEINQINARYIGVLVSDTLQGTFSQGGMNFQLKLAKVEAESLIPNRPQNPKGPFEYETIETSFNNLQDGFNLKGTITKPKGMGPFPAVVLVTGSGPQNRNGELMGHQPFWVIADFLTRKGIVVLRYDERGVGKSGGEYNQATTYDFRRDAELALDHLKKYPFVDQMKTGILGHSEGGMIAWMLAAEKKGLGFIVSLAGPVVPIVDLMNQQTKDILEQSGLPEERKQMQMELNDRIYKTFLETQHKDSLQNKLDNTIKGYLIELGEDGEVVEEQYKVIKNAYKNLLTPWYYEFIRFDPTNYVQNANCPALALFGEKDLQVNGKINSNKLDSLKSNGQMENIDIRLYPKMNHLFQNSETGAISEYSIIEETFNEEVMRDIAQWILAQ</sequence>